<dbReference type="OrthoDB" id="2989479at2"/>
<dbReference type="EMBL" id="CP007142">
    <property type="protein sequence ID" value="AJQ92892.1"/>
    <property type="molecule type" value="Genomic_DNA"/>
</dbReference>
<protein>
    <submittedName>
        <fullName evidence="1">Uncharacterized protein</fullName>
    </submittedName>
</protein>
<gene>
    <name evidence="1" type="ORF">YC6258_00842</name>
</gene>
<evidence type="ECO:0000313" key="2">
    <source>
        <dbReference type="Proteomes" id="UP000032266"/>
    </source>
</evidence>
<name>A0A0C5VEC8_9GAMM</name>
<proteinExistence type="predicted"/>
<evidence type="ECO:0000313" key="1">
    <source>
        <dbReference type="EMBL" id="AJQ92892.1"/>
    </source>
</evidence>
<accession>A0A0C5VEC8</accession>
<dbReference type="HOGENOM" id="CLU_168323_1_0_6"/>
<reference evidence="1 2" key="1">
    <citation type="submission" date="2014-01" db="EMBL/GenBank/DDBJ databases">
        <title>Full genme sequencing of cellulolytic bacterium Gynuella sunshinyii YC6258T gen. nov., sp. nov.</title>
        <authorList>
            <person name="Khan H."/>
            <person name="Chung E.J."/>
            <person name="Chung Y.R."/>
        </authorList>
    </citation>
    <scope>NUCLEOTIDE SEQUENCE [LARGE SCALE GENOMIC DNA]</scope>
    <source>
        <strain evidence="1 2">YC6258</strain>
    </source>
</reference>
<dbReference type="AlphaFoldDB" id="A0A0C5VEC8"/>
<organism evidence="1 2">
    <name type="scientific">Gynuella sunshinyii YC6258</name>
    <dbReference type="NCBI Taxonomy" id="1445510"/>
    <lineage>
        <taxon>Bacteria</taxon>
        <taxon>Pseudomonadati</taxon>
        <taxon>Pseudomonadota</taxon>
        <taxon>Gammaproteobacteria</taxon>
        <taxon>Oceanospirillales</taxon>
        <taxon>Saccharospirillaceae</taxon>
        <taxon>Gynuella</taxon>
    </lineage>
</organism>
<dbReference type="KEGG" id="gsn:YC6258_00842"/>
<dbReference type="Proteomes" id="UP000032266">
    <property type="component" value="Chromosome"/>
</dbReference>
<dbReference type="RefSeq" id="WP_044615847.1">
    <property type="nucleotide sequence ID" value="NZ_CP007142.1"/>
</dbReference>
<keyword evidence="2" id="KW-1185">Reference proteome</keyword>
<sequence length="74" mass="8831">MSKEVKITLTEDEAWVLFELTRRFSDSSKLSIEDQAEERALWNLCCIFEKSLHQESEVGYNEFIAQCRERLRDE</sequence>